<dbReference type="eggNOG" id="COG1653">
    <property type="taxonomic scope" value="Bacteria"/>
</dbReference>
<dbReference type="PANTHER" id="PTHR43649:SF12">
    <property type="entry name" value="DIACETYLCHITOBIOSE BINDING PROTEIN DASA"/>
    <property type="match status" value="1"/>
</dbReference>
<gene>
    <name evidence="1" type="ORF">OP10G_1334</name>
</gene>
<dbReference type="AlphaFoldDB" id="A0A068NMT1"/>
<evidence type="ECO:0000313" key="1">
    <source>
        <dbReference type="EMBL" id="AIE84702.1"/>
    </source>
</evidence>
<dbReference type="HOGENOM" id="CLU_031285_10_5_0"/>
<dbReference type="PANTHER" id="PTHR43649">
    <property type="entry name" value="ARABINOSE-BINDING PROTEIN-RELATED"/>
    <property type="match status" value="1"/>
</dbReference>
<sequence>MTVRLAIAILAGLTVVGCRTNAGCPPDKACLRYMAWGNPEQLAAEQNVVDKFNRQNPDLFVSLFTVPSSSYQQKAVLMLASRTAPDVMRIDHYNYPMMQPKGYFRDLTDFAKNDPTFHESDYFPTAIAECKIGNRLYGLSTLYGGIILYYNKTLMRQAGLEDPYEVYKRGDWTWNRMREYAKKLTHFENGRAKTFGLNVPSFPANAVAIWNMGGDFLSPDMKHCVVDSEGTVRGYQFLADLIWKDHVAPSPSQAANSAFAFESGKVGMTFDFMGMVPSYRQKAKDFEWDVCPPPRGDGPLVDVVKGNQLIMSANCPNPKAAWRFMRFYTGVEAETELYAKIRRCFPTRIAVAKSPIYLDGSLPPAHPIAFVQAAEAGRILPINSRWGEWTQLLNAETDNLMAGRERDARAVLRRAKEKIDAVLAEDPGY</sequence>
<dbReference type="STRING" id="661478.OP10G_1334"/>
<dbReference type="CDD" id="cd13585">
    <property type="entry name" value="PBP2_TMBP_like"/>
    <property type="match status" value="1"/>
</dbReference>
<dbReference type="InterPro" id="IPR050490">
    <property type="entry name" value="Bact_solute-bd_prot1"/>
</dbReference>
<organism evidence="1 2">
    <name type="scientific">Fimbriimonas ginsengisoli Gsoil 348</name>
    <dbReference type="NCBI Taxonomy" id="661478"/>
    <lineage>
        <taxon>Bacteria</taxon>
        <taxon>Bacillati</taxon>
        <taxon>Armatimonadota</taxon>
        <taxon>Fimbriimonadia</taxon>
        <taxon>Fimbriimonadales</taxon>
        <taxon>Fimbriimonadaceae</taxon>
        <taxon>Fimbriimonas</taxon>
    </lineage>
</organism>
<dbReference type="Pfam" id="PF01547">
    <property type="entry name" value="SBP_bac_1"/>
    <property type="match status" value="1"/>
</dbReference>
<reference evidence="1 2" key="1">
    <citation type="journal article" date="2014" name="PLoS ONE">
        <title>The first complete genome sequence of the class fimbriimonadia in the phylum armatimonadetes.</title>
        <authorList>
            <person name="Hu Z.Y."/>
            <person name="Wang Y.Z."/>
            <person name="Im W.T."/>
            <person name="Wang S.Y."/>
            <person name="Zhao G.P."/>
            <person name="Zheng H.J."/>
            <person name="Quan Z.X."/>
        </authorList>
    </citation>
    <scope>NUCLEOTIDE SEQUENCE [LARGE SCALE GENOMIC DNA]</scope>
    <source>
        <strain evidence="1">Gsoil 348</strain>
    </source>
</reference>
<dbReference type="PROSITE" id="PS51257">
    <property type="entry name" value="PROKAR_LIPOPROTEIN"/>
    <property type="match status" value="1"/>
</dbReference>
<proteinExistence type="predicted"/>
<name>A0A068NMT1_FIMGI</name>
<dbReference type="Proteomes" id="UP000027982">
    <property type="component" value="Chromosome"/>
</dbReference>
<dbReference type="RefSeq" id="WP_025226677.1">
    <property type="nucleotide sequence ID" value="NZ_CP007139.1"/>
</dbReference>
<keyword evidence="1" id="KW-0449">Lipoprotein</keyword>
<dbReference type="SUPFAM" id="SSF53850">
    <property type="entry name" value="Periplasmic binding protein-like II"/>
    <property type="match status" value="1"/>
</dbReference>
<dbReference type="EMBL" id="CP007139">
    <property type="protein sequence ID" value="AIE84702.1"/>
    <property type="molecule type" value="Genomic_DNA"/>
</dbReference>
<evidence type="ECO:0000313" key="2">
    <source>
        <dbReference type="Proteomes" id="UP000027982"/>
    </source>
</evidence>
<dbReference type="KEGG" id="fgi:OP10G_1334"/>
<protein>
    <submittedName>
        <fullName evidence="1">Putative sugar-binding lipoprotein</fullName>
    </submittedName>
</protein>
<dbReference type="Gene3D" id="3.40.190.10">
    <property type="entry name" value="Periplasmic binding protein-like II"/>
    <property type="match status" value="1"/>
</dbReference>
<dbReference type="InterPro" id="IPR006059">
    <property type="entry name" value="SBP"/>
</dbReference>
<accession>A0A068NMT1</accession>
<keyword evidence="2" id="KW-1185">Reference proteome</keyword>
<dbReference type="OrthoDB" id="9782846at2"/>